<dbReference type="InterPro" id="IPR001810">
    <property type="entry name" value="F-box_dom"/>
</dbReference>
<feature type="transmembrane region" description="Helical" evidence="2">
    <location>
        <begin position="499"/>
        <end position="519"/>
    </location>
</feature>
<dbReference type="AlphaFoldDB" id="A0A9Q0LJW3"/>
<evidence type="ECO:0000256" key="1">
    <source>
        <dbReference type="SAM" id="MobiDB-lite"/>
    </source>
</evidence>
<reference evidence="4" key="1">
    <citation type="submission" date="2022-10" db="EMBL/GenBank/DDBJ databases">
        <title>Novel sulphate-reducing endosymbionts in the free-living metamonad Anaeramoeba.</title>
        <authorList>
            <person name="Jerlstrom-Hultqvist J."/>
            <person name="Cepicka I."/>
            <person name="Gallot-Lavallee L."/>
            <person name="Salas-Leiva D."/>
            <person name="Curtis B.A."/>
            <person name="Zahonova K."/>
            <person name="Pipaliya S."/>
            <person name="Dacks J."/>
            <person name="Roger A.J."/>
        </authorList>
    </citation>
    <scope>NUCLEOTIDE SEQUENCE</scope>
    <source>
        <strain evidence="4">BMAN</strain>
    </source>
</reference>
<gene>
    <name evidence="4" type="ORF">M0811_00761</name>
</gene>
<dbReference type="SUPFAM" id="SSF81383">
    <property type="entry name" value="F-box domain"/>
    <property type="match status" value="1"/>
</dbReference>
<evidence type="ECO:0000313" key="4">
    <source>
        <dbReference type="EMBL" id="KAJ5074133.1"/>
    </source>
</evidence>
<evidence type="ECO:0000259" key="3">
    <source>
        <dbReference type="PROSITE" id="PS50181"/>
    </source>
</evidence>
<comment type="caution">
    <text evidence="4">The sequence shown here is derived from an EMBL/GenBank/DDBJ whole genome shotgun (WGS) entry which is preliminary data.</text>
</comment>
<feature type="region of interest" description="Disordered" evidence="1">
    <location>
        <begin position="1"/>
        <end position="20"/>
    </location>
</feature>
<feature type="transmembrane region" description="Helical" evidence="2">
    <location>
        <begin position="325"/>
        <end position="347"/>
    </location>
</feature>
<accession>A0A9Q0LJW3</accession>
<evidence type="ECO:0000313" key="5">
    <source>
        <dbReference type="Proteomes" id="UP001149090"/>
    </source>
</evidence>
<keyword evidence="2" id="KW-0812">Transmembrane</keyword>
<feature type="domain" description="F-box" evidence="3">
    <location>
        <begin position="72"/>
        <end position="119"/>
    </location>
</feature>
<feature type="transmembrane region" description="Helical" evidence="2">
    <location>
        <begin position="387"/>
        <end position="410"/>
    </location>
</feature>
<dbReference type="InterPro" id="IPR036047">
    <property type="entry name" value="F-box-like_dom_sf"/>
</dbReference>
<protein>
    <submittedName>
        <fullName evidence="4">Fam11a b protein</fullName>
    </submittedName>
</protein>
<dbReference type="Gene3D" id="1.20.1280.50">
    <property type="match status" value="1"/>
</dbReference>
<dbReference type="PROSITE" id="PS50181">
    <property type="entry name" value="FBOX"/>
    <property type="match status" value="1"/>
</dbReference>
<keyword evidence="5" id="KW-1185">Reference proteome</keyword>
<evidence type="ECO:0000256" key="2">
    <source>
        <dbReference type="SAM" id="Phobius"/>
    </source>
</evidence>
<dbReference type="Pfam" id="PF12937">
    <property type="entry name" value="F-box-like"/>
    <property type="match status" value="1"/>
</dbReference>
<feature type="transmembrane region" description="Helical" evidence="2">
    <location>
        <begin position="455"/>
        <end position="478"/>
    </location>
</feature>
<organism evidence="4 5">
    <name type="scientific">Anaeramoeba ignava</name>
    <name type="common">Anaerobic marine amoeba</name>
    <dbReference type="NCBI Taxonomy" id="1746090"/>
    <lineage>
        <taxon>Eukaryota</taxon>
        <taxon>Metamonada</taxon>
        <taxon>Anaeramoebidae</taxon>
        <taxon>Anaeramoeba</taxon>
    </lineage>
</organism>
<dbReference type="Proteomes" id="UP001149090">
    <property type="component" value="Unassembled WGS sequence"/>
</dbReference>
<feature type="transmembrane region" description="Helical" evidence="2">
    <location>
        <begin position="539"/>
        <end position="562"/>
    </location>
</feature>
<feature type="region of interest" description="Disordered" evidence="1">
    <location>
        <begin position="172"/>
        <end position="199"/>
    </location>
</feature>
<keyword evidence="2" id="KW-0472">Membrane</keyword>
<feature type="transmembrane region" description="Helical" evidence="2">
    <location>
        <begin position="422"/>
        <end position="443"/>
    </location>
</feature>
<feature type="transmembrane region" description="Helical" evidence="2">
    <location>
        <begin position="286"/>
        <end position="313"/>
    </location>
</feature>
<sequence length="569" mass="67092">MSELSLTENQNPEKRPQMPYSERIKAYYPMQKEDILFTFFPSKKAQKALQGTHSQIKESQHQDEDYDLLEDESYFDWLPEELILIIFEYIDNPLTLSLLELTCTTFYRISRERTIWEQALRKHAPLIDYFYVQASAYRYKQTVSSYYSFRGVTGITKYFDDEYKRKELEEKLEKEKDKDKNKDKDKEKEDDKKKPNKYDYYDDDYGMNYYNPSNRSKLYPKITNEQANILLKDDVQLTDEAFELIKNDPRKLFILQIEKFHDGMKKVENFEKFAKKHPHHQNADKALLLFHGGIFPLVFSLTFLATIVLSLLKLDLVVETSYKKIFIPVDIFWMCLFYVGIMFRLTVDSKDAMYFADALMSSSLSTFVFSVLLSIKLDDPNSFSWMYLFIPHLVSSVTWILFASSVYSPVKIEDDFLTNIMISYIIIFQVPFTLFVLMLLLFLDGVGSLTQNSVFIPLFIIDALPFALAIFWPIFLRLCRPHAHSWKDLRQLPNQYDSYLTINLISLGIYSVPAIFFFLQEILVFLKLNQKIFCEWITVGTPSFIAFGLIFIASTIGEISYVRDKLRRY</sequence>
<keyword evidence="2" id="KW-1133">Transmembrane helix</keyword>
<name>A0A9Q0LJW3_ANAIG</name>
<feature type="compositionally biased region" description="Polar residues" evidence="1">
    <location>
        <begin position="1"/>
        <end position="10"/>
    </location>
</feature>
<dbReference type="EMBL" id="JAPDFW010000070">
    <property type="protein sequence ID" value="KAJ5074133.1"/>
    <property type="molecule type" value="Genomic_DNA"/>
</dbReference>
<proteinExistence type="predicted"/>